<accession>A0AAV6TJ43</accession>
<evidence type="ECO:0000313" key="2">
    <source>
        <dbReference type="EMBL" id="KAG8171633.1"/>
    </source>
</evidence>
<name>A0AAV6TJ43_9ARAC</name>
<dbReference type="Proteomes" id="UP000827092">
    <property type="component" value="Unassembled WGS sequence"/>
</dbReference>
<dbReference type="AlphaFoldDB" id="A0AAV6TJ43"/>
<evidence type="ECO:0000313" key="3">
    <source>
        <dbReference type="Proteomes" id="UP000827092"/>
    </source>
</evidence>
<comment type="caution">
    <text evidence="2">The sequence shown here is derived from an EMBL/GenBank/DDBJ whole genome shotgun (WGS) entry which is preliminary data.</text>
</comment>
<protein>
    <submittedName>
        <fullName evidence="2">Uncharacterized protein</fullName>
    </submittedName>
</protein>
<gene>
    <name evidence="2" type="ORF">JTE90_013065</name>
</gene>
<evidence type="ECO:0000256" key="1">
    <source>
        <dbReference type="SAM" id="MobiDB-lite"/>
    </source>
</evidence>
<feature type="compositionally biased region" description="Polar residues" evidence="1">
    <location>
        <begin position="1"/>
        <end position="21"/>
    </location>
</feature>
<sequence>MPNEEPSSGTSTPPLGDQASSEVEVPLNLDLNLNLPSTSSDTSISIPGFNVSSVQEVPGGMVVPSDGSTHSDTGLDPCIISPIIDHTAVIPDDDILPMLPVIPDLPVAPVSGVTHVKFDPIILPENAPTTSHISVTDSVSPVVNSTVCSSPTIFPSLETSGSPLDGVPEASTNDPEELPHTIEFNSFDPSFRPPAFSFDRFLSGSPHPSEDDSRSLLQEFSILAEDVERSSSFLEFIEILLNAYFPIPIGPAKRLSEMYYDFLSNSDTTLLKARLSSLLGDIFRFLLANNNAPKLSKLDPTLFLTDRKTARDML</sequence>
<dbReference type="EMBL" id="JAFNEN010003745">
    <property type="protein sequence ID" value="KAG8171633.1"/>
    <property type="molecule type" value="Genomic_DNA"/>
</dbReference>
<keyword evidence="3" id="KW-1185">Reference proteome</keyword>
<reference evidence="2 3" key="1">
    <citation type="journal article" date="2022" name="Nat. Ecol. Evol.">
        <title>A masculinizing supergene underlies an exaggerated male reproductive morph in a spider.</title>
        <authorList>
            <person name="Hendrickx F."/>
            <person name="De Corte Z."/>
            <person name="Sonet G."/>
            <person name="Van Belleghem S.M."/>
            <person name="Kostlbacher S."/>
            <person name="Vangestel C."/>
        </authorList>
    </citation>
    <scope>NUCLEOTIDE SEQUENCE [LARGE SCALE GENOMIC DNA]</scope>
    <source>
        <strain evidence="2">W744_W776</strain>
    </source>
</reference>
<organism evidence="2 3">
    <name type="scientific">Oedothorax gibbosus</name>
    <dbReference type="NCBI Taxonomy" id="931172"/>
    <lineage>
        <taxon>Eukaryota</taxon>
        <taxon>Metazoa</taxon>
        <taxon>Ecdysozoa</taxon>
        <taxon>Arthropoda</taxon>
        <taxon>Chelicerata</taxon>
        <taxon>Arachnida</taxon>
        <taxon>Araneae</taxon>
        <taxon>Araneomorphae</taxon>
        <taxon>Entelegynae</taxon>
        <taxon>Araneoidea</taxon>
        <taxon>Linyphiidae</taxon>
        <taxon>Erigoninae</taxon>
        <taxon>Oedothorax</taxon>
    </lineage>
</organism>
<feature type="region of interest" description="Disordered" evidence="1">
    <location>
        <begin position="1"/>
        <end position="23"/>
    </location>
</feature>
<proteinExistence type="predicted"/>